<keyword evidence="4 5" id="KW-0472">Membrane</keyword>
<feature type="domain" description="Sodium/calcium exchanger membrane region" evidence="6">
    <location>
        <begin position="4"/>
        <end position="143"/>
    </location>
</feature>
<keyword evidence="3 5" id="KW-1133">Transmembrane helix</keyword>
<dbReference type="EMBL" id="MFFT01000030">
    <property type="protein sequence ID" value="OGF23026.1"/>
    <property type="molecule type" value="Genomic_DNA"/>
</dbReference>
<dbReference type="GO" id="GO:0006874">
    <property type="term" value="P:intracellular calcium ion homeostasis"/>
    <property type="evidence" value="ECO:0007669"/>
    <property type="project" value="TreeGrafter"/>
</dbReference>
<sequence>MINFLWLILALWLVVKSADYSIRYSARLALGLRLSKYTVGFTIIAAISALPETLVAISSALQGIPSFGLGALFGSNVADLSFVFAMVILLTGRELKIKSQVLKNRLYYTGVLAAPILFGLNGYYSRWEGAGLIAIGLLFYAFILKRSQRDKNSNFSKVQFWVTLKNLLLLILWLAILLLGAYLTVKFSVAAAKLLGVSPIFIALIVGLGTCLPELSFSIKAAKRNHENLALGDILGTVITDATIVVGVISLIHPFAFDQRIIFVTGLFMLFAIILLSYFMKTGKVLTKQEGLLLLLFYLLFVLTEFAVGGYFGQIIN</sequence>
<dbReference type="Proteomes" id="UP000176877">
    <property type="component" value="Unassembled WGS sequence"/>
</dbReference>
<evidence type="ECO:0000259" key="6">
    <source>
        <dbReference type="Pfam" id="PF01699"/>
    </source>
</evidence>
<feature type="transmembrane region" description="Helical" evidence="5">
    <location>
        <begin position="229"/>
        <end position="255"/>
    </location>
</feature>
<feature type="transmembrane region" description="Helical" evidence="5">
    <location>
        <begin position="167"/>
        <end position="185"/>
    </location>
</feature>
<feature type="transmembrane region" description="Helical" evidence="5">
    <location>
        <begin position="261"/>
        <end position="280"/>
    </location>
</feature>
<organism evidence="7 8">
    <name type="scientific">Candidatus Falkowbacteria bacterium RIFCSPHIGHO2_02_FULL_42_9</name>
    <dbReference type="NCBI Taxonomy" id="1797986"/>
    <lineage>
        <taxon>Bacteria</taxon>
        <taxon>Candidatus Falkowiibacteriota</taxon>
    </lineage>
</organism>
<dbReference type="InterPro" id="IPR044880">
    <property type="entry name" value="NCX_ion-bd_dom_sf"/>
</dbReference>
<dbReference type="GO" id="GO:0005262">
    <property type="term" value="F:calcium channel activity"/>
    <property type="evidence" value="ECO:0007669"/>
    <property type="project" value="TreeGrafter"/>
</dbReference>
<dbReference type="InterPro" id="IPR004481">
    <property type="entry name" value="K/Na/Ca-exchanger"/>
</dbReference>
<name>A0A1F5S8T2_9BACT</name>
<feature type="transmembrane region" description="Helical" evidence="5">
    <location>
        <begin position="106"/>
        <end position="124"/>
    </location>
</feature>
<dbReference type="Pfam" id="PF01699">
    <property type="entry name" value="Na_Ca_ex"/>
    <property type="match status" value="2"/>
</dbReference>
<dbReference type="PANTHER" id="PTHR10846:SF8">
    <property type="entry name" value="INNER MEMBRANE PROTEIN YRBG"/>
    <property type="match status" value="1"/>
</dbReference>
<proteinExistence type="predicted"/>
<evidence type="ECO:0000313" key="7">
    <source>
        <dbReference type="EMBL" id="OGF23026.1"/>
    </source>
</evidence>
<feature type="transmembrane region" description="Helical" evidence="5">
    <location>
        <begin position="67"/>
        <end position="90"/>
    </location>
</feature>
<feature type="transmembrane region" description="Helical" evidence="5">
    <location>
        <begin position="197"/>
        <end position="217"/>
    </location>
</feature>
<evidence type="ECO:0000256" key="5">
    <source>
        <dbReference type="SAM" id="Phobius"/>
    </source>
</evidence>
<evidence type="ECO:0000256" key="4">
    <source>
        <dbReference type="ARBA" id="ARBA00023136"/>
    </source>
</evidence>
<dbReference type="AlphaFoldDB" id="A0A1F5S8T2"/>
<evidence type="ECO:0000256" key="2">
    <source>
        <dbReference type="ARBA" id="ARBA00022692"/>
    </source>
</evidence>
<comment type="subcellular location">
    <subcellularLocation>
        <location evidence="1">Membrane</location>
        <topology evidence="1">Multi-pass membrane protein</topology>
    </subcellularLocation>
</comment>
<accession>A0A1F5S8T2</accession>
<reference evidence="7 8" key="1">
    <citation type="journal article" date="2016" name="Nat. Commun.">
        <title>Thousands of microbial genomes shed light on interconnected biogeochemical processes in an aquifer system.</title>
        <authorList>
            <person name="Anantharaman K."/>
            <person name="Brown C.T."/>
            <person name="Hug L.A."/>
            <person name="Sharon I."/>
            <person name="Castelle C.J."/>
            <person name="Probst A.J."/>
            <person name="Thomas B.C."/>
            <person name="Singh A."/>
            <person name="Wilkins M.J."/>
            <person name="Karaoz U."/>
            <person name="Brodie E.L."/>
            <person name="Williams K.H."/>
            <person name="Hubbard S.S."/>
            <person name="Banfield J.F."/>
        </authorList>
    </citation>
    <scope>NUCLEOTIDE SEQUENCE [LARGE SCALE GENOMIC DNA]</scope>
</reference>
<protein>
    <recommendedName>
        <fullName evidence="6">Sodium/calcium exchanger membrane region domain-containing protein</fullName>
    </recommendedName>
</protein>
<keyword evidence="2 5" id="KW-0812">Transmembrane</keyword>
<evidence type="ECO:0000313" key="8">
    <source>
        <dbReference type="Proteomes" id="UP000176877"/>
    </source>
</evidence>
<dbReference type="InterPro" id="IPR004837">
    <property type="entry name" value="NaCa_Exmemb"/>
</dbReference>
<feature type="transmembrane region" description="Helical" evidence="5">
    <location>
        <begin position="130"/>
        <end position="146"/>
    </location>
</feature>
<dbReference type="Gene3D" id="1.20.1420.30">
    <property type="entry name" value="NCX, central ion-binding region"/>
    <property type="match status" value="2"/>
</dbReference>
<dbReference type="PANTHER" id="PTHR10846">
    <property type="entry name" value="SODIUM/POTASSIUM/CALCIUM EXCHANGER"/>
    <property type="match status" value="1"/>
</dbReference>
<dbReference type="GO" id="GO:0005886">
    <property type="term" value="C:plasma membrane"/>
    <property type="evidence" value="ECO:0007669"/>
    <property type="project" value="TreeGrafter"/>
</dbReference>
<gene>
    <name evidence="7" type="ORF">A3D45_00205</name>
</gene>
<evidence type="ECO:0000256" key="1">
    <source>
        <dbReference type="ARBA" id="ARBA00004141"/>
    </source>
</evidence>
<feature type="domain" description="Sodium/calcium exchanger membrane region" evidence="6">
    <location>
        <begin position="166"/>
        <end position="304"/>
    </location>
</feature>
<dbReference type="GO" id="GO:0008273">
    <property type="term" value="F:calcium, potassium:sodium antiporter activity"/>
    <property type="evidence" value="ECO:0007669"/>
    <property type="project" value="TreeGrafter"/>
</dbReference>
<feature type="transmembrane region" description="Helical" evidence="5">
    <location>
        <begin position="292"/>
        <end position="312"/>
    </location>
</feature>
<comment type="caution">
    <text evidence="7">The sequence shown here is derived from an EMBL/GenBank/DDBJ whole genome shotgun (WGS) entry which is preliminary data.</text>
</comment>
<evidence type="ECO:0000256" key="3">
    <source>
        <dbReference type="ARBA" id="ARBA00022989"/>
    </source>
</evidence>